<dbReference type="Proteomes" id="UP000799755">
    <property type="component" value="Unassembled WGS sequence"/>
</dbReference>
<proteinExistence type="predicted"/>
<protein>
    <submittedName>
        <fullName evidence="1">Uncharacterized protein</fullName>
    </submittedName>
</protein>
<keyword evidence="2" id="KW-1185">Reference proteome</keyword>
<sequence>MSLETCVSSPKSLVVKLQALAIARSARGLGTGTALGSLTHHIFSLVSSMLLRVLLPAFVPNPVPHYSGNLAEYMENLSVRRSVACHHLNPPPPPYSGGQQSHSRPASSFGRTHDPETSAFDFFDDYDGNPDIPTVDLTANDECERRVSNWKQSLGQVASAQKQDAGGYNSLLICMYAFSSSQMRTQETYVE</sequence>
<evidence type="ECO:0000313" key="2">
    <source>
        <dbReference type="Proteomes" id="UP000799755"/>
    </source>
</evidence>
<organism evidence="1 2">
    <name type="scientific">Lindgomyces ingoldianus</name>
    <dbReference type="NCBI Taxonomy" id="673940"/>
    <lineage>
        <taxon>Eukaryota</taxon>
        <taxon>Fungi</taxon>
        <taxon>Dikarya</taxon>
        <taxon>Ascomycota</taxon>
        <taxon>Pezizomycotina</taxon>
        <taxon>Dothideomycetes</taxon>
        <taxon>Pleosporomycetidae</taxon>
        <taxon>Pleosporales</taxon>
        <taxon>Lindgomycetaceae</taxon>
        <taxon>Lindgomyces</taxon>
    </lineage>
</organism>
<reference evidence="1" key="1">
    <citation type="journal article" date="2020" name="Stud. Mycol.">
        <title>101 Dothideomycetes genomes: a test case for predicting lifestyles and emergence of pathogens.</title>
        <authorList>
            <person name="Haridas S."/>
            <person name="Albert R."/>
            <person name="Binder M."/>
            <person name="Bloem J."/>
            <person name="Labutti K."/>
            <person name="Salamov A."/>
            <person name="Andreopoulos B."/>
            <person name="Baker S."/>
            <person name="Barry K."/>
            <person name="Bills G."/>
            <person name="Bluhm B."/>
            <person name="Cannon C."/>
            <person name="Castanera R."/>
            <person name="Culley D."/>
            <person name="Daum C."/>
            <person name="Ezra D."/>
            <person name="Gonzalez J."/>
            <person name="Henrissat B."/>
            <person name="Kuo A."/>
            <person name="Liang C."/>
            <person name="Lipzen A."/>
            <person name="Lutzoni F."/>
            <person name="Magnuson J."/>
            <person name="Mondo S."/>
            <person name="Nolan M."/>
            <person name="Ohm R."/>
            <person name="Pangilinan J."/>
            <person name="Park H.-J."/>
            <person name="Ramirez L."/>
            <person name="Alfaro M."/>
            <person name="Sun H."/>
            <person name="Tritt A."/>
            <person name="Yoshinaga Y."/>
            <person name="Zwiers L.-H."/>
            <person name="Turgeon B."/>
            <person name="Goodwin S."/>
            <person name="Spatafora J."/>
            <person name="Crous P."/>
            <person name="Grigoriev I."/>
        </authorList>
    </citation>
    <scope>NUCLEOTIDE SEQUENCE</scope>
    <source>
        <strain evidence="1">ATCC 200398</strain>
    </source>
</reference>
<gene>
    <name evidence="1" type="ORF">BDR25DRAFT_349724</name>
</gene>
<dbReference type="EMBL" id="MU003494">
    <property type="protein sequence ID" value="KAF2476648.1"/>
    <property type="molecule type" value="Genomic_DNA"/>
</dbReference>
<accession>A0ACB6RD16</accession>
<comment type="caution">
    <text evidence="1">The sequence shown here is derived from an EMBL/GenBank/DDBJ whole genome shotgun (WGS) entry which is preliminary data.</text>
</comment>
<name>A0ACB6RD16_9PLEO</name>
<evidence type="ECO:0000313" key="1">
    <source>
        <dbReference type="EMBL" id="KAF2476648.1"/>
    </source>
</evidence>